<name>A0A1M4W9Z6_9BACE</name>
<dbReference type="InterPro" id="IPR010998">
    <property type="entry name" value="Integrase_recombinase_N"/>
</dbReference>
<evidence type="ECO:0000256" key="1">
    <source>
        <dbReference type="ARBA" id="ARBA00008857"/>
    </source>
</evidence>
<dbReference type="PANTHER" id="PTHR30349:SF64">
    <property type="entry name" value="PROPHAGE INTEGRASE INTD-RELATED"/>
    <property type="match status" value="1"/>
</dbReference>
<accession>A0A1M4W9Z6</accession>
<dbReference type="PANTHER" id="PTHR30349">
    <property type="entry name" value="PHAGE INTEGRASE-RELATED"/>
    <property type="match status" value="1"/>
</dbReference>
<dbReference type="STRING" id="871325.SAMN05444349_10632"/>
<dbReference type="InterPro" id="IPR025269">
    <property type="entry name" value="SAM-like_dom"/>
</dbReference>
<dbReference type="RefSeq" id="WP_025074114.1">
    <property type="nucleotide sequence ID" value="NZ_FQVD01000006.1"/>
</dbReference>
<sequence>MSKSNLNIRFYLRTNHVNRDGTCAIMVRISVNGERTAFSTKLSADPNKWDADTNHVDGKSKADKELNRTLDDMRASIRNHYYELERYDALVTAEKVRNAFLGITVRTESLMQLFKEYVDECRSLLGISRTKATVQKYDRCYRRVQEFLKAKYKLSDIPLVEIGHKFITDLECYLRTVSKCNENTTAKFLQTFKMIIIRARNNGYIKGDPFANYKIRLKRVDRGYLTEEELKILRETPITSKRVAQVRDVFLFACYTGLAYIDLKLLRAENIRTSFDGNQWIMTHRHKTDTPVNVPILDIPMELIERYKGVSKKGYILPILSNQKMNQYLKDVAEACGIEKNITFHMARHTNATLLIYNGTNITTVQKLLGHKSVKTTQIYTNIMDITIVRDLERTTLLGGE</sequence>
<keyword evidence="3" id="KW-0233">DNA recombination</keyword>
<dbReference type="PROSITE" id="PS51898">
    <property type="entry name" value="TYR_RECOMBINASE"/>
    <property type="match status" value="1"/>
</dbReference>
<gene>
    <name evidence="5" type="ORF">SAMN05444349_10632</name>
</gene>
<dbReference type="AlphaFoldDB" id="A0A1M4W9Z6"/>
<keyword evidence="2" id="KW-0238">DNA-binding</keyword>
<dbReference type="InterPro" id="IPR035386">
    <property type="entry name" value="Arm-DNA-bind_5"/>
</dbReference>
<dbReference type="Pfam" id="PF13102">
    <property type="entry name" value="Phage_int_SAM_5"/>
    <property type="match status" value="1"/>
</dbReference>
<evidence type="ECO:0000259" key="4">
    <source>
        <dbReference type="PROSITE" id="PS51898"/>
    </source>
</evidence>
<dbReference type="GO" id="GO:0015074">
    <property type="term" value="P:DNA integration"/>
    <property type="evidence" value="ECO:0007669"/>
    <property type="project" value="InterPro"/>
</dbReference>
<feature type="domain" description="Tyr recombinase" evidence="4">
    <location>
        <begin position="220"/>
        <end position="394"/>
    </location>
</feature>
<dbReference type="InterPro" id="IPR013762">
    <property type="entry name" value="Integrase-like_cat_sf"/>
</dbReference>
<evidence type="ECO:0000313" key="6">
    <source>
        <dbReference type="Proteomes" id="UP000184436"/>
    </source>
</evidence>
<dbReference type="Proteomes" id="UP000184436">
    <property type="component" value="Unassembled WGS sequence"/>
</dbReference>
<proteinExistence type="inferred from homology"/>
<dbReference type="EMBL" id="FQVD01000006">
    <property type="protein sequence ID" value="SHE77995.1"/>
    <property type="molecule type" value="Genomic_DNA"/>
</dbReference>
<dbReference type="Gene3D" id="1.10.443.10">
    <property type="entry name" value="Intergrase catalytic core"/>
    <property type="match status" value="1"/>
</dbReference>
<dbReference type="GO" id="GO:0006310">
    <property type="term" value="P:DNA recombination"/>
    <property type="evidence" value="ECO:0007669"/>
    <property type="project" value="UniProtKB-KW"/>
</dbReference>
<reference evidence="5 6" key="1">
    <citation type="submission" date="2016-11" db="EMBL/GenBank/DDBJ databases">
        <authorList>
            <person name="Jaros S."/>
            <person name="Januszkiewicz K."/>
            <person name="Wedrychowicz H."/>
        </authorList>
    </citation>
    <scope>NUCLEOTIDE SEQUENCE [LARGE SCALE GENOMIC DNA]</scope>
    <source>
        <strain evidence="5 6">DSM 26883</strain>
    </source>
</reference>
<evidence type="ECO:0000313" key="5">
    <source>
        <dbReference type="EMBL" id="SHE77995.1"/>
    </source>
</evidence>
<dbReference type="InterPro" id="IPR011010">
    <property type="entry name" value="DNA_brk_join_enz"/>
</dbReference>
<dbReference type="Pfam" id="PF00589">
    <property type="entry name" value="Phage_integrase"/>
    <property type="match status" value="1"/>
</dbReference>
<dbReference type="GO" id="GO:0003677">
    <property type="term" value="F:DNA binding"/>
    <property type="evidence" value="ECO:0007669"/>
    <property type="project" value="UniProtKB-KW"/>
</dbReference>
<dbReference type="OrthoDB" id="1493636at2"/>
<dbReference type="Gene3D" id="1.10.150.130">
    <property type="match status" value="1"/>
</dbReference>
<organism evidence="5 6">
    <name type="scientific">Bacteroides faecichinchillae</name>
    <dbReference type="NCBI Taxonomy" id="871325"/>
    <lineage>
        <taxon>Bacteria</taxon>
        <taxon>Pseudomonadati</taxon>
        <taxon>Bacteroidota</taxon>
        <taxon>Bacteroidia</taxon>
        <taxon>Bacteroidales</taxon>
        <taxon>Bacteroidaceae</taxon>
        <taxon>Bacteroides</taxon>
    </lineage>
</organism>
<comment type="similarity">
    <text evidence="1">Belongs to the 'phage' integrase family.</text>
</comment>
<dbReference type="Pfam" id="PF17293">
    <property type="entry name" value="Arm-DNA-bind_5"/>
    <property type="match status" value="1"/>
</dbReference>
<evidence type="ECO:0000256" key="2">
    <source>
        <dbReference type="ARBA" id="ARBA00023125"/>
    </source>
</evidence>
<evidence type="ECO:0000256" key="3">
    <source>
        <dbReference type="ARBA" id="ARBA00023172"/>
    </source>
</evidence>
<keyword evidence="6" id="KW-1185">Reference proteome</keyword>
<dbReference type="InterPro" id="IPR050090">
    <property type="entry name" value="Tyrosine_recombinase_XerCD"/>
</dbReference>
<dbReference type="SUPFAM" id="SSF56349">
    <property type="entry name" value="DNA breaking-rejoining enzymes"/>
    <property type="match status" value="1"/>
</dbReference>
<protein>
    <submittedName>
        <fullName evidence="5">Site-specific recombinase XerD</fullName>
    </submittedName>
</protein>
<dbReference type="InterPro" id="IPR002104">
    <property type="entry name" value="Integrase_catalytic"/>
</dbReference>
<dbReference type="CDD" id="cd01185">
    <property type="entry name" value="INTN1_C_like"/>
    <property type="match status" value="1"/>
</dbReference>